<protein>
    <submittedName>
        <fullName evidence="3">HCLS1 binding protein 3</fullName>
    </submittedName>
</protein>
<name>A0A8P0TIT2_CANLF</name>
<feature type="compositionally biased region" description="Acidic residues" evidence="1">
    <location>
        <begin position="252"/>
        <end position="263"/>
    </location>
</feature>
<reference evidence="3 4" key="1">
    <citation type="journal article" date="2005" name="Nature">
        <title>Genome sequence, comparative analysis and haplotype structure of the domestic dog.</title>
        <authorList>
            <consortium name="Broad Sequencing Platform"/>
            <person name="Lindblad-Toh K."/>
            <person name="Wade C.M."/>
            <person name="Mikkelsen T.S."/>
            <person name="Karlsson E.K."/>
            <person name="Jaffe D.B."/>
            <person name="Kamal M."/>
            <person name="Clamp M."/>
            <person name="Chang J.L."/>
            <person name="Kulbokas E.J. III"/>
            <person name="Zody M.C."/>
            <person name="Mauceli E."/>
            <person name="Xie X."/>
            <person name="Breen M."/>
            <person name="Wayne R.K."/>
            <person name="Ostrander E.A."/>
            <person name="Ponting C.P."/>
            <person name="Galibert F."/>
            <person name="Smith D.R."/>
            <person name="DeJong P.J."/>
            <person name="Kirkness E."/>
            <person name="Alvarez P."/>
            <person name="Biagi T."/>
            <person name="Brockman W."/>
            <person name="Butler J."/>
            <person name="Chin C.W."/>
            <person name="Cook A."/>
            <person name="Cuff J."/>
            <person name="Daly M.J."/>
            <person name="DeCaprio D."/>
            <person name="Gnerre S."/>
            <person name="Grabherr M."/>
            <person name="Kellis M."/>
            <person name="Kleber M."/>
            <person name="Bardeleben C."/>
            <person name="Goodstadt L."/>
            <person name="Heger A."/>
            <person name="Hitte C."/>
            <person name="Kim L."/>
            <person name="Koepfli K.P."/>
            <person name="Parker H.G."/>
            <person name="Pollinger J.P."/>
            <person name="Searle S.M."/>
            <person name="Sutter N.B."/>
            <person name="Thomas R."/>
            <person name="Webber C."/>
            <person name="Baldwin J."/>
            <person name="Abebe A."/>
            <person name="Abouelleil A."/>
            <person name="Aftuck L."/>
            <person name="Ait-Zahra M."/>
            <person name="Aldredge T."/>
            <person name="Allen N."/>
            <person name="An P."/>
            <person name="Anderson S."/>
            <person name="Antoine C."/>
            <person name="Arachchi H."/>
            <person name="Aslam A."/>
            <person name="Ayotte L."/>
            <person name="Bachantsang P."/>
            <person name="Barry A."/>
            <person name="Bayul T."/>
            <person name="Benamara M."/>
            <person name="Berlin A."/>
            <person name="Bessette D."/>
            <person name="Blitshteyn B."/>
            <person name="Bloom T."/>
            <person name="Blye J."/>
            <person name="Boguslavskiy L."/>
            <person name="Bonnet C."/>
            <person name="Boukhgalter B."/>
            <person name="Brown A."/>
            <person name="Cahill P."/>
            <person name="Calixte N."/>
            <person name="Camarata J."/>
            <person name="Cheshatsang Y."/>
            <person name="Chu J."/>
            <person name="Citroen M."/>
            <person name="Collymore A."/>
            <person name="Cooke P."/>
            <person name="Dawoe T."/>
            <person name="Daza R."/>
            <person name="Decktor K."/>
            <person name="DeGray S."/>
            <person name="Dhargay N."/>
            <person name="Dooley K."/>
            <person name="Dooley K."/>
            <person name="Dorje P."/>
            <person name="Dorjee K."/>
            <person name="Dorris L."/>
            <person name="Duffey N."/>
            <person name="Dupes A."/>
            <person name="Egbiremolen O."/>
            <person name="Elong R."/>
            <person name="Falk J."/>
            <person name="Farina A."/>
            <person name="Faro S."/>
            <person name="Ferguson D."/>
            <person name="Ferreira P."/>
            <person name="Fisher S."/>
            <person name="FitzGerald M."/>
            <person name="Foley K."/>
            <person name="Foley C."/>
            <person name="Franke A."/>
            <person name="Friedrich D."/>
            <person name="Gage D."/>
            <person name="Garber M."/>
            <person name="Gearin G."/>
            <person name="Giannoukos G."/>
            <person name="Goode T."/>
            <person name="Goyette A."/>
            <person name="Graham J."/>
            <person name="Grandbois E."/>
            <person name="Gyaltsen K."/>
            <person name="Hafez N."/>
            <person name="Hagopian D."/>
            <person name="Hagos B."/>
            <person name="Hall J."/>
            <person name="Healy C."/>
            <person name="Hegarty R."/>
            <person name="Honan T."/>
            <person name="Horn A."/>
            <person name="Houde N."/>
            <person name="Hughes L."/>
            <person name="Hunnicutt L."/>
            <person name="Husby M."/>
            <person name="Jester B."/>
            <person name="Jones C."/>
            <person name="Kamat A."/>
            <person name="Kanga B."/>
            <person name="Kells C."/>
            <person name="Khazanovich D."/>
            <person name="Kieu A.C."/>
            <person name="Kisner P."/>
            <person name="Kumar M."/>
            <person name="Lance K."/>
            <person name="Landers T."/>
            <person name="Lara M."/>
            <person name="Lee W."/>
            <person name="Leger J.P."/>
            <person name="Lennon N."/>
            <person name="Leuper L."/>
            <person name="LeVine S."/>
            <person name="Liu J."/>
            <person name="Liu X."/>
            <person name="Lokyitsang Y."/>
            <person name="Lokyitsang T."/>
            <person name="Lui A."/>
            <person name="Macdonald J."/>
            <person name="Major J."/>
            <person name="Marabella R."/>
            <person name="Maru K."/>
            <person name="Matthews C."/>
            <person name="McDonough S."/>
            <person name="Mehta T."/>
            <person name="Meldrim J."/>
            <person name="Melnikov A."/>
            <person name="Meneus L."/>
            <person name="Mihalev A."/>
            <person name="Mihova T."/>
            <person name="Miller K."/>
            <person name="Mittelman R."/>
            <person name="Mlenga V."/>
            <person name="Mulrain L."/>
            <person name="Munson G."/>
            <person name="Navidi A."/>
            <person name="Naylor J."/>
            <person name="Nguyen T."/>
            <person name="Nguyen N."/>
            <person name="Nguyen C."/>
            <person name="Nguyen T."/>
            <person name="Nicol R."/>
            <person name="Norbu N."/>
            <person name="Norbu C."/>
            <person name="Novod N."/>
            <person name="Nyima T."/>
            <person name="Olandt P."/>
            <person name="O'Neill B."/>
            <person name="O'Neill K."/>
            <person name="Osman S."/>
            <person name="Oyono L."/>
            <person name="Patti C."/>
            <person name="Perrin D."/>
            <person name="Phunkhang P."/>
            <person name="Pierre F."/>
            <person name="Priest M."/>
            <person name="Rachupka A."/>
            <person name="Raghuraman S."/>
            <person name="Rameau R."/>
            <person name="Ray V."/>
            <person name="Raymond C."/>
            <person name="Rege F."/>
            <person name="Rise C."/>
            <person name="Rogers J."/>
            <person name="Rogov P."/>
            <person name="Sahalie J."/>
            <person name="Settipalli S."/>
            <person name="Sharpe T."/>
            <person name="Shea T."/>
            <person name="Sheehan M."/>
            <person name="Sherpa N."/>
            <person name="Shi J."/>
            <person name="Shih D."/>
            <person name="Sloan J."/>
            <person name="Smith C."/>
            <person name="Sparrow T."/>
            <person name="Stalker J."/>
            <person name="Stange-Thomann N."/>
            <person name="Stavropoulos S."/>
            <person name="Stone C."/>
            <person name="Stone S."/>
            <person name="Sykes S."/>
            <person name="Tchuinga P."/>
            <person name="Tenzing P."/>
            <person name="Tesfaye S."/>
            <person name="Thoulutsang D."/>
            <person name="Thoulutsang Y."/>
            <person name="Topham K."/>
            <person name="Topping I."/>
            <person name="Tsamla T."/>
            <person name="Vassiliev H."/>
            <person name="Venkataraman V."/>
            <person name="Vo A."/>
            <person name="Wangchuk T."/>
            <person name="Wangdi T."/>
            <person name="Weiand M."/>
            <person name="Wilkinson J."/>
            <person name="Wilson A."/>
            <person name="Yadav S."/>
            <person name="Yang S."/>
            <person name="Yang X."/>
            <person name="Young G."/>
            <person name="Yu Q."/>
            <person name="Zainoun J."/>
            <person name="Zembek L."/>
            <person name="Zimmer A."/>
            <person name="Lander E.S."/>
        </authorList>
    </citation>
    <scope>NUCLEOTIDE SEQUENCE [LARGE SCALE GENOMIC DNA]</scope>
    <source>
        <strain evidence="3">Boxer</strain>
    </source>
</reference>
<dbReference type="PANTHER" id="PTHR14431">
    <property type="entry name" value="HCLS1-BINDING PROTEIN 3"/>
    <property type="match status" value="1"/>
</dbReference>
<feature type="compositionally biased region" description="Gly residues" evidence="1">
    <location>
        <begin position="1"/>
        <end position="10"/>
    </location>
</feature>
<evidence type="ECO:0000256" key="1">
    <source>
        <dbReference type="SAM" id="MobiDB-lite"/>
    </source>
</evidence>
<organism evidence="3 4">
    <name type="scientific">Canis lupus familiaris</name>
    <name type="common">Dog</name>
    <name type="synonym">Canis familiaris</name>
    <dbReference type="NCBI Taxonomy" id="9615"/>
    <lineage>
        <taxon>Eukaryota</taxon>
        <taxon>Metazoa</taxon>
        <taxon>Chordata</taxon>
        <taxon>Craniata</taxon>
        <taxon>Vertebrata</taxon>
        <taxon>Euteleostomi</taxon>
        <taxon>Mammalia</taxon>
        <taxon>Eutheria</taxon>
        <taxon>Laurasiatheria</taxon>
        <taxon>Carnivora</taxon>
        <taxon>Caniformia</taxon>
        <taxon>Canidae</taxon>
        <taxon>Canis</taxon>
    </lineage>
</organism>
<dbReference type="FunCoup" id="A0A8P0TIT2">
    <property type="interactions" value="200"/>
</dbReference>
<feature type="compositionally biased region" description="Gly residues" evidence="1">
    <location>
        <begin position="18"/>
        <end position="34"/>
    </location>
</feature>
<dbReference type="AlphaFoldDB" id="A0A8P0TIT2"/>
<dbReference type="PANTHER" id="PTHR14431:SF1">
    <property type="entry name" value="HCLS1-BINDING PROTEIN 3"/>
    <property type="match status" value="1"/>
</dbReference>
<dbReference type="InterPro" id="IPR039701">
    <property type="entry name" value="HS1BP3"/>
</dbReference>
<gene>
    <name evidence="3" type="primary">HS1BP3</name>
</gene>
<dbReference type="SUPFAM" id="SSF64268">
    <property type="entry name" value="PX domain"/>
    <property type="match status" value="1"/>
</dbReference>
<sequence length="447" mass="46688">GGAGRGGGGAWRSRGRGRGGGAGGAGAGPAGAGAGPSWTRASRRAVRAPSAPKFQGGRKFAAAARGRAEAGAGAGAGAGAARGRGGPSARGGDVATPAPAPAPAGPVTVRPARSPRGHAVPGGARHLQVSRKYSEIEEFYQKLSSRHPTASLPPLPKKVLFVGESDIRERRAVFNEILRCVSRDAELAGSPELLEFLGTRSPGAADLSSRDVSVLDAHNQAQDDAEAFDFFEQQDRAEGEDLPIPDLKGEDAGESEEEEEEALDPLGIMRSKKPKKRPEVAVKPKPSPRLTIFDEEVDPDEGLFGPSTKLSTQRPAEDVPLKDPLKLFEDPDLGGAVPLGDPLLLPAANKSGGPTSHPELFRVEEDLDQILNLGAEPTPKPQPKPKPPVAAKPALPRKPAVPPKAGLPEALAGQQKQQQQIQAMDEMDILQYIRDHDAPGQAAPSLF</sequence>
<dbReference type="PROSITE" id="PS50195">
    <property type="entry name" value="PX"/>
    <property type="match status" value="1"/>
</dbReference>
<feature type="compositionally biased region" description="Low complexity" evidence="1">
    <location>
        <begin position="47"/>
        <end position="71"/>
    </location>
</feature>
<dbReference type="InterPro" id="IPR036871">
    <property type="entry name" value="PX_dom_sf"/>
</dbReference>
<dbReference type="InterPro" id="IPR001683">
    <property type="entry name" value="PX_dom"/>
</dbReference>
<proteinExistence type="predicted"/>
<feature type="domain" description="PX" evidence="2">
    <location>
        <begin position="88"/>
        <end position="204"/>
    </location>
</feature>
<feature type="region of interest" description="Disordered" evidence="1">
    <location>
        <begin position="370"/>
        <end position="423"/>
    </location>
</feature>
<accession>A0A8P0TIT2</accession>
<dbReference type="Pfam" id="PF00787">
    <property type="entry name" value="PX"/>
    <property type="match status" value="1"/>
</dbReference>
<feature type="region of interest" description="Disordered" evidence="1">
    <location>
        <begin position="1"/>
        <end position="125"/>
    </location>
</feature>
<feature type="compositionally biased region" description="Pro residues" evidence="1">
    <location>
        <begin position="378"/>
        <end position="390"/>
    </location>
</feature>
<dbReference type="Proteomes" id="UP000002254">
    <property type="component" value="Chromosome 17"/>
</dbReference>
<feature type="compositionally biased region" description="Gly residues" evidence="1">
    <location>
        <begin position="72"/>
        <end position="89"/>
    </location>
</feature>
<evidence type="ECO:0000313" key="4">
    <source>
        <dbReference type="Proteomes" id="UP000002254"/>
    </source>
</evidence>
<dbReference type="Gene3D" id="3.30.1520.10">
    <property type="entry name" value="Phox-like domain"/>
    <property type="match status" value="1"/>
</dbReference>
<dbReference type="SMART" id="SM00312">
    <property type="entry name" value="PX"/>
    <property type="match status" value="1"/>
</dbReference>
<evidence type="ECO:0000259" key="2">
    <source>
        <dbReference type="PROSITE" id="PS50195"/>
    </source>
</evidence>
<dbReference type="Ensembl" id="ENSCAFT00000109735.1">
    <property type="protein sequence ID" value="ENSCAFP00000067336.1"/>
    <property type="gene ID" value="ENSCAFG00000003852.6"/>
</dbReference>
<feature type="compositionally biased region" description="Basic and acidic residues" evidence="1">
    <location>
        <begin position="315"/>
        <end position="327"/>
    </location>
</feature>
<feature type="region of interest" description="Disordered" evidence="1">
    <location>
        <begin position="232"/>
        <end position="327"/>
    </location>
</feature>
<reference evidence="3" key="2">
    <citation type="submission" date="2025-08" db="UniProtKB">
        <authorList>
            <consortium name="Ensembl"/>
        </authorList>
    </citation>
    <scope>IDENTIFICATION</scope>
</reference>
<dbReference type="OrthoDB" id="10254720at2759"/>
<dbReference type="GO" id="GO:0035091">
    <property type="term" value="F:phosphatidylinositol binding"/>
    <property type="evidence" value="ECO:0007669"/>
    <property type="project" value="InterPro"/>
</dbReference>
<evidence type="ECO:0000313" key="3">
    <source>
        <dbReference type="Ensembl" id="ENSCAFP00000067336.1"/>
    </source>
</evidence>